<feature type="compositionally biased region" description="Polar residues" evidence="1">
    <location>
        <begin position="247"/>
        <end position="259"/>
    </location>
</feature>
<dbReference type="OrthoDB" id="4736048at2759"/>
<feature type="compositionally biased region" description="Polar residues" evidence="1">
    <location>
        <begin position="287"/>
        <end position="297"/>
    </location>
</feature>
<feature type="compositionally biased region" description="Polar residues" evidence="1">
    <location>
        <begin position="18"/>
        <end position="32"/>
    </location>
</feature>
<feature type="region of interest" description="Disordered" evidence="1">
    <location>
        <begin position="1"/>
        <end position="129"/>
    </location>
</feature>
<feature type="compositionally biased region" description="Basic and acidic residues" evidence="1">
    <location>
        <begin position="176"/>
        <end position="204"/>
    </location>
</feature>
<dbReference type="EMBL" id="QJNU01000321">
    <property type="protein sequence ID" value="RYP02288.1"/>
    <property type="molecule type" value="Genomic_DNA"/>
</dbReference>
<name>A0A4Q4T7G2_9PEZI</name>
<evidence type="ECO:0000256" key="1">
    <source>
        <dbReference type="SAM" id="MobiDB-lite"/>
    </source>
</evidence>
<feature type="compositionally biased region" description="Polar residues" evidence="1">
    <location>
        <begin position="343"/>
        <end position="354"/>
    </location>
</feature>
<reference evidence="2 3" key="1">
    <citation type="submission" date="2018-06" db="EMBL/GenBank/DDBJ databases">
        <title>Complete Genomes of Monosporascus.</title>
        <authorList>
            <person name="Robinson A.J."/>
            <person name="Natvig D.O."/>
        </authorList>
    </citation>
    <scope>NUCLEOTIDE SEQUENCE [LARGE SCALE GENOMIC DNA]</scope>
    <source>
        <strain evidence="2 3">CBS 110550</strain>
    </source>
</reference>
<accession>A0A4Q4T7G2</accession>
<sequence>MSSTGSRPSPSIPRRNTDAMTSGRPQTGSGQPTPAFDTGIFGETRATSSSRPNGAKRGHAPPSRLDNRPMLSLATPKDERRDLARARARARARASTTGDVSLTSTDSRPCLAEARTTSPSATYYESDDNGLTAEETAILRRHHITEDPFGRAPWASPEAFTPVGPDKAFTPPSMIDGRDYFDGGHHGIDAIVNEPHDQTPDRTPARNPEVSQHHRGPEGRPVNERHTGARANVASREHYSSRPAVQASRSRSNTVSQRDQPLRFATRPPGGRDQSRVSPHHPRPGKQLSTQSTSFTRSRAKSMLSARTTSSLTSFKNGTTKAFAKAKDGASNLQAKLAATVASDDNNPATPTTTGRRKTEYSLLPSVPLYSPSPRRRQEAAAARYTQPVSLAEHALNQPEPGPADPDYEFSLDELKSMSPASTEHLWRHLNCTGDPRQRAASISFTARQLVSNTKEARAQAALKKRDDAEDADEEEHRRAQLARLEEYILEQKDHAEQMALQSPDRYPGLQRRR</sequence>
<feature type="compositionally biased region" description="Basic and acidic residues" evidence="1">
    <location>
        <begin position="211"/>
        <end position="227"/>
    </location>
</feature>
<protein>
    <submittedName>
        <fullName evidence="2">Uncharacterized protein</fullName>
    </submittedName>
</protein>
<dbReference type="Proteomes" id="UP000293360">
    <property type="component" value="Unassembled WGS sequence"/>
</dbReference>
<dbReference type="AlphaFoldDB" id="A0A4Q4T7G2"/>
<comment type="caution">
    <text evidence="2">The sequence shown here is derived from an EMBL/GenBank/DDBJ whole genome shotgun (WGS) entry which is preliminary data.</text>
</comment>
<feature type="region of interest" description="Disordered" evidence="1">
    <location>
        <begin position="494"/>
        <end position="514"/>
    </location>
</feature>
<feature type="region of interest" description="Disordered" evidence="1">
    <location>
        <begin position="339"/>
        <end position="410"/>
    </location>
</feature>
<organism evidence="2 3">
    <name type="scientific">Monosporascus ibericus</name>
    <dbReference type="NCBI Taxonomy" id="155417"/>
    <lineage>
        <taxon>Eukaryota</taxon>
        <taxon>Fungi</taxon>
        <taxon>Dikarya</taxon>
        <taxon>Ascomycota</taxon>
        <taxon>Pezizomycotina</taxon>
        <taxon>Sordariomycetes</taxon>
        <taxon>Xylariomycetidae</taxon>
        <taxon>Xylariales</taxon>
        <taxon>Xylariales incertae sedis</taxon>
        <taxon>Monosporascus</taxon>
    </lineage>
</organism>
<feature type="compositionally biased region" description="Polar residues" evidence="1">
    <location>
        <begin position="305"/>
        <end position="317"/>
    </location>
</feature>
<feature type="compositionally biased region" description="Low complexity" evidence="1">
    <location>
        <begin position="361"/>
        <end position="373"/>
    </location>
</feature>
<feature type="region of interest" description="Disordered" evidence="1">
    <location>
        <begin position="149"/>
        <end position="317"/>
    </location>
</feature>
<evidence type="ECO:0000313" key="3">
    <source>
        <dbReference type="Proteomes" id="UP000293360"/>
    </source>
</evidence>
<evidence type="ECO:0000313" key="2">
    <source>
        <dbReference type="EMBL" id="RYP02288.1"/>
    </source>
</evidence>
<feature type="compositionally biased region" description="Basic and acidic residues" evidence="1">
    <location>
        <begin position="76"/>
        <end position="85"/>
    </location>
</feature>
<proteinExistence type="predicted"/>
<feature type="compositionally biased region" description="Polar residues" evidence="1">
    <location>
        <begin position="95"/>
        <end position="107"/>
    </location>
</feature>
<keyword evidence="3" id="KW-1185">Reference proteome</keyword>
<gene>
    <name evidence="2" type="ORF">DL764_005854</name>
</gene>
<feature type="region of interest" description="Disordered" evidence="1">
    <location>
        <begin position="451"/>
        <end position="480"/>
    </location>
</feature>